<feature type="region of interest" description="Disordered" evidence="1">
    <location>
        <begin position="47"/>
        <end position="150"/>
    </location>
</feature>
<gene>
    <name evidence="3" type="ORF">FHS27_002434</name>
</gene>
<keyword evidence="2" id="KW-0472">Membrane</keyword>
<protein>
    <submittedName>
        <fullName evidence="3">Uncharacterized protein</fullName>
    </submittedName>
</protein>
<name>A0A7W5DYP5_9BACT</name>
<keyword evidence="2" id="KW-0812">Transmembrane</keyword>
<keyword evidence="4" id="KW-1185">Reference proteome</keyword>
<feature type="compositionally biased region" description="Polar residues" evidence="1">
    <location>
        <begin position="62"/>
        <end position="74"/>
    </location>
</feature>
<comment type="caution">
    <text evidence="3">The sequence shown here is derived from an EMBL/GenBank/DDBJ whole genome shotgun (WGS) entry which is preliminary data.</text>
</comment>
<evidence type="ECO:0000313" key="3">
    <source>
        <dbReference type="EMBL" id="MBB3206622.1"/>
    </source>
</evidence>
<evidence type="ECO:0000256" key="2">
    <source>
        <dbReference type="SAM" id="Phobius"/>
    </source>
</evidence>
<evidence type="ECO:0000256" key="1">
    <source>
        <dbReference type="SAM" id="MobiDB-lite"/>
    </source>
</evidence>
<organism evidence="3 4">
    <name type="scientific">Aporhodopirellula rubra</name>
    <dbReference type="NCBI Taxonomy" id="980271"/>
    <lineage>
        <taxon>Bacteria</taxon>
        <taxon>Pseudomonadati</taxon>
        <taxon>Planctomycetota</taxon>
        <taxon>Planctomycetia</taxon>
        <taxon>Pirellulales</taxon>
        <taxon>Pirellulaceae</taxon>
        <taxon>Aporhodopirellula</taxon>
    </lineage>
</organism>
<feature type="compositionally biased region" description="Basic and acidic residues" evidence="1">
    <location>
        <begin position="94"/>
        <end position="109"/>
    </location>
</feature>
<dbReference type="RefSeq" id="WP_184305086.1">
    <property type="nucleotide sequence ID" value="NZ_JACHXU010000007.1"/>
</dbReference>
<feature type="compositionally biased region" description="Low complexity" evidence="1">
    <location>
        <begin position="126"/>
        <end position="150"/>
    </location>
</feature>
<dbReference type="Proteomes" id="UP000536179">
    <property type="component" value="Unassembled WGS sequence"/>
</dbReference>
<evidence type="ECO:0000313" key="4">
    <source>
        <dbReference type="Proteomes" id="UP000536179"/>
    </source>
</evidence>
<accession>A0A7W5DYP5</accession>
<reference evidence="3 4" key="1">
    <citation type="submission" date="2020-08" db="EMBL/GenBank/DDBJ databases">
        <title>Genomic Encyclopedia of Type Strains, Phase III (KMG-III): the genomes of soil and plant-associated and newly described type strains.</title>
        <authorList>
            <person name="Whitman W."/>
        </authorList>
    </citation>
    <scope>NUCLEOTIDE SEQUENCE [LARGE SCALE GENOMIC DNA]</scope>
    <source>
        <strain evidence="3 4">CECT 8075</strain>
    </source>
</reference>
<dbReference type="EMBL" id="JACHXU010000007">
    <property type="protein sequence ID" value="MBB3206622.1"/>
    <property type="molecule type" value="Genomic_DNA"/>
</dbReference>
<feature type="compositionally biased region" description="Low complexity" evidence="1">
    <location>
        <begin position="77"/>
        <end position="93"/>
    </location>
</feature>
<dbReference type="AlphaFoldDB" id="A0A7W5DYP5"/>
<keyword evidence="2" id="KW-1133">Transmembrane helix</keyword>
<sequence>MANSHPSGKKKTTVAGVVIALLIGGYTVLRPAINDATGWNLPSIAEQDNAGASRDNVAAKPSPQSDTPASSARTAPTDASARNTTSSSASDTSTAERPKSDPSSRDTAESKTTTTKRGPLADRMSSSKSTATAKTDTNNSSATDSESDSSLKYGLLREVGRERYISPAGLMYTPGSAEGHRLEHLRRHTADQPGRPGKHGVFDGGMEGALKTIDKAYENAKIGKRTTQKTDKGRTIYTVDMGKRVGFVGGREGNQRRKPMARRVQLVLEGNRVITAYPL</sequence>
<feature type="transmembrane region" description="Helical" evidence="2">
    <location>
        <begin position="12"/>
        <end position="29"/>
    </location>
</feature>
<proteinExistence type="predicted"/>